<accession>E0UNR4</accession>
<protein>
    <recommendedName>
        <fullName evidence="3">Actin-like protein N-terminal domain-containing protein</fullName>
    </recommendedName>
</protein>
<dbReference type="OrthoDB" id="503465at2"/>
<keyword evidence="2" id="KW-1185">Reference proteome</keyword>
<organism evidence="1 2">
    <name type="scientific">Gloeothece verrucosa (strain PCC 7822)</name>
    <name type="common">Cyanothece sp. (strain PCC 7822)</name>
    <dbReference type="NCBI Taxonomy" id="497965"/>
    <lineage>
        <taxon>Bacteria</taxon>
        <taxon>Bacillati</taxon>
        <taxon>Cyanobacteriota</taxon>
        <taxon>Cyanophyceae</taxon>
        <taxon>Oscillatoriophycideae</taxon>
        <taxon>Chroococcales</taxon>
        <taxon>Aphanothecaceae</taxon>
        <taxon>Gloeothece</taxon>
        <taxon>Gloeothece verrucosa</taxon>
    </lineage>
</organism>
<keyword evidence="1" id="KW-0614">Plasmid</keyword>
<proteinExistence type="predicted"/>
<reference evidence="2" key="1">
    <citation type="journal article" date="2011" name="MBio">
        <title>Novel metabolic attributes of the genus Cyanothece, comprising a group of unicellular nitrogen-fixing Cyanobacteria.</title>
        <authorList>
            <person name="Bandyopadhyay A."/>
            <person name="Elvitigala T."/>
            <person name="Welsh E."/>
            <person name="Stockel J."/>
            <person name="Liberton M."/>
            <person name="Min H."/>
            <person name="Sherman L.A."/>
            <person name="Pakrasi H.B."/>
        </authorList>
    </citation>
    <scope>NUCLEOTIDE SEQUENCE [LARGE SCALE GENOMIC DNA]</scope>
    <source>
        <strain evidence="2">PCC 7822</strain>
        <plasmid evidence="2">Cy782203</plasmid>
    </source>
</reference>
<geneLocation type="plasmid" evidence="1 2">
    <name>Cy782203</name>
</geneLocation>
<dbReference type="EMBL" id="CP002201">
    <property type="protein sequence ID" value="ADN18594.1"/>
    <property type="molecule type" value="Genomic_DNA"/>
</dbReference>
<dbReference type="Gene3D" id="3.30.420.40">
    <property type="match status" value="1"/>
</dbReference>
<evidence type="ECO:0008006" key="3">
    <source>
        <dbReference type="Google" id="ProtNLM"/>
    </source>
</evidence>
<name>E0UNR4_GLOV7</name>
<dbReference type="AlphaFoldDB" id="E0UNR4"/>
<evidence type="ECO:0000313" key="1">
    <source>
        <dbReference type="EMBL" id="ADN18594.1"/>
    </source>
</evidence>
<dbReference type="KEGG" id="cyj:Cyan7822_6956"/>
<sequence length="372" mass="41298">MTGKKKSGTSSRQSLIMAIDGGGSSTKIIGGLNFVLRSVIAMEPEMIQVPRELLSEYDAGVLPKDCAWVGLGGKYLAVGYLARCQATVTPMLSQPKMSLAIPKIAAAVWVLKEMFNLPSQLRLSLATVLPPGEYKDKDNLESALKEALKVFETPTGKMRVNLVEFDCKPEGGGLFMYHKAKRGKENIYNTNVAVVMLGYRNISTLVFNRGKKGEYLTTDLGFAKFIRGVIKETAGYNDQSLTPALALYGDGRSDEPLTKVLRYRDKADKEDELIRLKKAIVAVRRQYEIQVANWLTDVLPPDVGEVLLCGGTADYLKKMLFELFSDKDIYLHAKLTMPDDIQEWGMGNRWADIWCIWDYFCGVVPSTPSVVA</sequence>
<dbReference type="Proteomes" id="UP000008206">
    <property type="component" value="Plasmid Cy782203"/>
</dbReference>
<dbReference type="RefSeq" id="WP_013325717.1">
    <property type="nucleotide sequence ID" value="NC_014502.1"/>
</dbReference>
<evidence type="ECO:0000313" key="2">
    <source>
        <dbReference type="Proteomes" id="UP000008206"/>
    </source>
</evidence>
<dbReference type="HOGENOM" id="CLU_043016_1_0_3"/>
<dbReference type="CDD" id="cd10227">
    <property type="entry name" value="ASKHA_NBD_ParM-like"/>
    <property type="match status" value="1"/>
</dbReference>
<gene>
    <name evidence="1" type="ordered locus">Cyan7822_6956</name>
</gene>